<feature type="region of interest" description="Disordered" evidence="9">
    <location>
        <begin position="124"/>
        <end position="222"/>
    </location>
</feature>
<name>A0AAW1NJD4_POPJA</name>
<evidence type="ECO:0000256" key="7">
    <source>
        <dbReference type="ARBA" id="ARBA00023242"/>
    </source>
</evidence>
<accession>A0AAW1NJD4</accession>
<reference evidence="11 12" key="1">
    <citation type="journal article" date="2024" name="BMC Genomics">
        <title>De novo assembly and annotation of Popillia japonica's genome with initial clues to its potential as an invasive pest.</title>
        <authorList>
            <person name="Cucini C."/>
            <person name="Boschi S."/>
            <person name="Funari R."/>
            <person name="Cardaioli E."/>
            <person name="Iannotti N."/>
            <person name="Marturano G."/>
            <person name="Paoli F."/>
            <person name="Bruttini M."/>
            <person name="Carapelli A."/>
            <person name="Frati F."/>
            <person name="Nardi F."/>
        </authorList>
    </citation>
    <scope>NUCLEOTIDE SEQUENCE [LARGE SCALE GENOMIC DNA]</scope>
    <source>
        <strain evidence="11">DMR45628</strain>
    </source>
</reference>
<feature type="compositionally biased region" description="Basic and acidic residues" evidence="9">
    <location>
        <begin position="341"/>
        <end position="352"/>
    </location>
</feature>
<feature type="compositionally biased region" description="Low complexity" evidence="9">
    <location>
        <begin position="240"/>
        <end position="263"/>
    </location>
</feature>
<dbReference type="FunFam" id="1.10.30.10:FF:000013">
    <property type="entry name" value="High mobility group protein B3"/>
    <property type="match status" value="1"/>
</dbReference>
<dbReference type="Pfam" id="PF09011">
    <property type="entry name" value="HMG_box_2"/>
    <property type="match status" value="1"/>
</dbReference>
<dbReference type="Proteomes" id="UP001458880">
    <property type="component" value="Unassembled WGS sequence"/>
</dbReference>
<keyword evidence="4" id="KW-0158">Chromosome</keyword>
<evidence type="ECO:0000256" key="6">
    <source>
        <dbReference type="ARBA" id="ARBA00023125"/>
    </source>
</evidence>
<comment type="similarity">
    <text evidence="3">Belongs to the HMGB family.</text>
</comment>
<proteinExistence type="inferred from homology"/>
<dbReference type="EMBL" id="JASPKY010000002">
    <property type="protein sequence ID" value="KAK9758970.1"/>
    <property type="molecule type" value="Genomic_DNA"/>
</dbReference>
<feature type="DNA-binding region" description="HMG box" evidence="8">
    <location>
        <begin position="379"/>
        <end position="447"/>
    </location>
</feature>
<evidence type="ECO:0000313" key="12">
    <source>
        <dbReference type="Proteomes" id="UP001458880"/>
    </source>
</evidence>
<evidence type="ECO:0000256" key="4">
    <source>
        <dbReference type="ARBA" id="ARBA00022454"/>
    </source>
</evidence>
<dbReference type="GO" id="GO:0003677">
    <property type="term" value="F:DNA binding"/>
    <property type="evidence" value="ECO:0007669"/>
    <property type="project" value="UniProtKB-UniRule"/>
</dbReference>
<keyword evidence="6 8" id="KW-0238">DNA-binding</keyword>
<dbReference type="SUPFAM" id="SSF47095">
    <property type="entry name" value="HMG-box"/>
    <property type="match status" value="2"/>
</dbReference>
<gene>
    <name evidence="11" type="ORF">QE152_g208</name>
</gene>
<dbReference type="Gene3D" id="1.10.30.10">
    <property type="entry name" value="High mobility group box domain"/>
    <property type="match status" value="2"/>
</dbReference>
<feature type="compositionally biased region" description="Basic and acidic residues" evidence="9">
    <location>
        <begin position="175"/>
        <end position="210"/>
    </location>
</feature>
<dbReference type="PROSITE" id="PS00353">
    <property type="entry name" value="HMG_BOX_1"/>
    <property type="match status" value="1"/>
</dbReference>
<feature type="compositionally biased region" description="Low complexity" evidence="9">
    <location>
        <begin position="129"/>
        <end position="142"/>
    </location>
</feature>
<evidence type="ECO:0000256" key="9">
    <source>
        <dbReference type="SAM" id="MobiDB-lite"/>
    </source>
</evidence>
<keyword evidence="5" id="KW-0677">Repeat</keyword>
<evidence type="ECO:0000313" key="11">
    <source>
        <dbReference type="EMBL" id="KAK9758970.1"/>
    </source>
</evidence>
<dbReference type="PRINTS" id="PR00886">
    <property type="entry name" value="HIGHMOBLTY12"/>
</dbReference>
<dbReference type="PROSITE" id="PS50118">
    <property type="entry name" value="HMG_BOX_2"/>
    <property type="match status" value="2"/>
</dbReference>
<dbReference type="GO" id="GO:0005694">
    <property type="term" value="C:chromosome"/>
    <property type="evidence" value="ECO:0007669"/>
    <property type="project" value="UniProtKB-SubCell"/>
</dbReference>
<keyword evidence="12" id="KW-1185">Reference proteome</keyword>
<feature type="domain" description="HMG box" evidence="10">
    <location>
        <begin position="288"/>
        <end position="358"/>
    </location>
</feature>
<dbReference type="AlphaFoldDB" id="A0AAW1NJD4"/>
<feature type="domain" description="HMG box" evidence="10">
    <location>
        <begin position="379"/>
        <end position="447"/>
    </location>
</feature>
<dbReference type="InterPro" id="IPR036910">
    <property type="entry name" value="HMG_box_dom_sf"/>
</dbReference>
<dbReference type="CDD" id="cd01390">
    <property type="entry name" value="HMG-box_NHP6-like"/>
    <property type="match status" value="1"/>
</dbReference>
<dbReference type="Pfam" id="PF00505">
    <property type="entry name" value="HMG_box"/>
    <property type="match status" value="1"/>
</dbReference>
<evidence type="ECO:0000256" key="8">
    <source>
        <dbReference type="PROSITE-ProRule" id="PRU00267"/>
    </source>
</evidence>
<dbReference type="InterPro" id="IPR050342">
    <property type="entry name" value="HMGB"/>
</dbReference>
<feature type="compositionally biased region" description="Low complexity" evidence="9">
    <location>
        <begin position="150"/>
        <end position="174"/>
    </location>
</feature>
<dbReference type="InterPro" id="IPR009071">
    <property type="entry name" value="HMG_box_dom"/>
</dbReference>
<feature type="region of interest" description="Disordered" evidence="9">
    <location>
        <begin position="240"/>
        <end position="288"/>
    </location>
</feature>
<dbReference type="GO" id="GO:0005634">
    <property type="term" value="C:nucleus"/>
    <property type="evidence" value="ECO:0007669"/>
    <property type="project" value="UniProtKB-SubCell"/>
</dbReference>
<evidence type="ECO:0000256" key="2">
    <source>
        <dbReference type="ARBA" id="ARBA00004286"/>
    </source>
</evidence>
<dbReference type="PANTHER" id="PTHR48112:SF32">
    <property type="entry name" value="HIGH MOBILITY GROUP PROTEIN B3"/>
    <property type="match status" value="1"/>
</dbReference>
<feature type="region of interest" description="Disordered" evidence="9">
    <location>
        <begin position="446"/>
        <end position="477"/>
    </location>
</feature>
<dbReference type="CDD" id="cd21978">
    <property type="entry name" value="HMG-box_HMGB_rpt1"/>
    <property type="match status" value="1"/>
</dbReference>
<evidence type="ECO:0000256" key="3">
    <source>
        <dbReference type="ARBA" id="ARBA00008774"/>
    </source>
</evidence>
<evidence type="ECO:0000259" key="10">
    <source>
        <dbReference type="PROSITE" id="PS50118"/>
    </source>
</evidence>
<evidence type="ECO:0000256" key="1">
    <source>
        <dbReference type="ARBA" id="ARBA00004123"/>
    </source>
</evidence>
<dbReference type="FunFam" id="1.10.30.10:FF:000016">
    <property type="entry name" value="FACT complex subunit SSRP1"/>
    <property type="match status" value="1"/>
</dbReference>
<organism evidence="11 12">
    <name type="scientific">Popillia japonica</name>
    <name type="common">Japanese beetle</name>
    <dbReference type="NCBI Taxonomy" id="7064"/>
    <lineage>
        <taxon>Eukaryota</taxon>
        <taxon>Metazoa</taxon>
        <taxon>Ecdysozoa</taxon>
        <taxon>Arthropoda</taxon>
        <taxon>Hexapoda</taxon>
        <taxon>Insecta</taxon>
        <taxon>Pterygota</taxon>
        <taxon>Neoptera</taxon>
        <taxon>Endopterygota</taxon>
        <taxon>Coleoptera</taxon>
        <taxon>Polyphaga</taxon>
        <taxon>Scarabaeiformia</taxon>
        <taxon>Scarabaeidae</taxon>
        <taxon>Rutelinae</taxon>
        <taxon>Popillia</taxon>
    </lineage>
</organism>
<evidence type="ECO:0000256" key="5">
    <source>
        <dbReference type="ARBA" id="ARBA00022737"/>
    </source>
</evidence>
<feature type="DNA-binding region" description="HMG box" evidence="8">
    <location>
        <begin position="288"/>
        <end position="358"/>
    </location>
</feature>
<keyword evidence="7 8" id="KW-0539">Nucleus</keyword>
<protein>
    <submittedName>
        <fullName evidence="11">HMG (High mobility group) box</fullName>
    </submittedName>
</protein>
<comment type="caution">
    <text evidence="11">The sequence shown here is derived from an EMBL/GenBank/DDBJ whole genome shotgun (WGS) entry which is preliminary data.</text>
</comment>
<comment type="subcellular location">
    <subcellularLocation>
        <location evidence="2">Chromosome</location>
    </subcellularLocation>
    <subcellularLocation>
        <location evidence="1">Nucleus</location>
    </subcellularLocation>
</comment>
<feature type="compositionally biased region" description="Low complexity" evidence="9">
    <location>
        <begin position="211"/>
        <end position="222"/>
    </location>
</feature>
<sequence>MSEHNRGAWGVREDGMWWPGAITADQQQSLQQHQQILHQQQQLAAQQLQSSTSSAPTQQQIFSYKMASSFQNPSTNVSSTSPIGAAGIRGYDYRLGGGMGGNPTMSGPTPASQWWYPSAMDSSMQNSLQNNIPQNNMQNMPPVHTPPPVSQAQLNQQVDAQRQQQQSVEAQRQAVEAHRQQAEVQRQQEAHRQQAEAHRQQEAHRQHQEAQRQYQEAQAHLHQQVVEAQARQAQLQQEHQQIQSQQVQNQQVNQSHHQNNSAQPILNLQAPPAPQKGRMPRGKADARPRGRMTAYAFFVQTCREEHKKKHPEENVVFAEFSKKCAERWKTMLDKEKKRFHEMAEKDKKRYDAEMQNYTPPKGEKQRGKKRKQIKDPNAPKRSLSAFFWFCNDERGKVKGANPEYGVGDIAKELGRRWAEADQETKAKYEAMAEKDKARYEKEMTAYKMKNNPNVQAPVPDPEEEEEDEEEAEDDEDD</sequence>
<dbReference type="SMART" id="SM00398">
    <property type="entry name" value="HMG"/>
    <property type="match status" value="2"/>
</dbReference>
<feature type="compositionally biased region" description="Acidic residues" evidence="9">
    <location>
        <begin position="460"/>
        <end position="477"/>
    </location>
</feature>
<dbReference type="PANTHER" id="PTHR48112">
    <property type="entry name" value="HIGH MOBILITY GROUP PROTEIN DSP1"/>
    <property type="match status" value="1"/>
</dbReference>
<dbReference type="InterPro" id="IPR017967">
    <property type="entry name" value="HMG_boxA_CS"/>
</dbReference>
<feature type="region of interest" description="Disordered" evidence="9">
    <location>
        <begin position="341"/>
        <end position="378"/>
    </location>
</feature>